<proteinExistence type="predicted"/>
<evidence type="ECO:0000313" key="1">
    <source>
        <dbReference type="EMBL" id="AMR80753.1"/>
    </source>
</evidence>
<gene>
    <name evidence="1" type="ORF">A2G96_23240</name>
</gene>
<dbReference type="STRING" id="1796606.A2G96_23240"/>
<dbReference type="EMBL" id="CP014845">
    <property type="protein sequence ID" value="AMR80753.1"/>
    <property type="molecule type" value="Genomic_DNA"/>
</dbReference>
<name>A0A142JRP1_9BURK</name>
<accession>A0A142JRP1</accession>
<sequence length="136" mass="14192">MSIATRTEGRPVQVIWSREDDIRHDGGAMSRAFRATAEKGICLPPGPMSWPSRTVTCAACTPHSRAAASTKLARAVAAASRTGCQPSATLLLAPVMMRPISRALLAMIQCSARAQLLSASSGCSGSELSPIVTTLP</sequence>
<organism evidence="1 2">
    <name type="scientific">Cupriavidus nantongensis</name>
    <dbReference type="NCBI Taxonomy" id="1796606"/>
    <lineage>
        <taxon>Bacteria</taxon>
        <taxon>Pseudomonadati</taxon>
        <taxon>Pseudomonadota</taxon>
        <taxon>Betaproteobacteria</taxon>
        <taxon>Burkholderiales</taxon>
        <taxon>Burkholderiaceae</taxon>
        <taxon>Cupriavidus</taxon>
    </lineage>
</organism>
<dbReference type="KEGG" id="cnan:A2G96_23240"/>
<dbReference type="Proteomes" id="UP000075238">
    <property type="component" value="Chromosome 2"/>
</dbReference>
<reference evidence="1 2" key="1">
    <citation type="submission" date="2016-03" db="EMBL/GenBank/DDBJ databases">
        <title>Complete genome sequence of a novel chlorpyrifos degrading bacterium, Cupriavidus nantongensis sp. X1.</title>
        <authorList>
            <person name="Fang L."/>
        </authorList>
    </citation>
    <scope>NUCLEOTIDE SEQUENCE [LARGE SCALE GENOMIC DNA]</scope>
    <source>
        <strain evidence="1 2">X1</strain>
    </source>
</reference>
<keyword evidence="2" id="KW-1185">Reference proteome</keyword>
<protein>
    <submittedName>
        <fullName evidence="1">Uncharacterized protein</fullName>
    </submittedName>
</protein>
<dbReference type="AlphaFoldDB" id="A0A142JRP1"/>
<evidence type="ECO:0000313" key="2">
    <source>
        <dbReference type="Proteomes" id="UP000075238"/>
    </source>
</evidence>